<evidence type="ECO:0000313" key="5">
    <source>
        <dbReference type="Proteomes" id="UP000324176"/>
    </source>
</evidence>
<dbReference type="PANTHER" id="PTHR31527">
    <property type="entry name" value="RE64534P"/>
    <property type="match status" value="1"/>
</dbReference>
<proteinExistence type="predicted"/>
<sequence>MNQENISLWEEPIPGGCHWSGILRRGITLRLADVSGNANAAVLFFNQEEKLERYNMADTLKAQHTFHLTRGHACYSDMGRIFCCITADTVGWHDTVCGLSDRTLIQQKYGITRYQEHRNQMYRNGLDGMLIELGKWGLGMRDIVANINFFSKVTANDAGELTFHRNHSKAGSYVDLSFEMDTLVVLSTAPHPLDTNTTYQPGTVHLAAFTTSSAAASECKQIAENLRGLHNTHRFYPPCGGAL</sequence>
<evidence type="ECO:0000259" key="1">
    <source>
        <dbReference type="Pfam" id="PF09347"/>
    </source>
</evidence>
<dbReference type="PANTHER" id="PTHR31527:SF0">
    <property type="entry name" value="RE64534P"/>
    <property type="match status" value="1"/>
</dbReference>
<dbReference type="Proteomes" id="UP000034156">
    <property type="component" value="Chromosome"/>
</dbReference>
<accession>A0A0F7KCE2</accession>
<name>A0A0F7KCE2_9PROT</name>
<dbReference type="AlphaFoldDB" id="A0A0F7KCE2"/>
<dbReference type="NCBIfam" id="TIGR03425">
    <property type="entry name" value="urea_degr_2"/>
    <property type="match status" value="1"/>
</dbReference>
<protein>
    <submittedName>
        <fullName evidence="2">Urea carboxylase</fullName>
    </submittedName>
</protein>
<dbReference type="Pfam" id="PF09347">
    <property type="entry name" value="DUF1989"/>
    <property type="match status" value="1"/>
</dbReference>
<organism evidence="2 4">
    <name type="scientific">Nitrosomonas communis</name>
    <dbReference type="NCBI Taxonomy" id="44574"/>
    <lineage>
        <taxon>Bacteria</taxon>
        <taxon>Pseudomonadati</taxon>
        <taxon>Pseudomonadota</taxon>
        <taxon>Betaproteobacteria</taxon>
        <taxon>Nitrosomonadales</taxon>
        <taxon>Nitrosomonadaceae</taxon>
        <taxon>Nitrosomonas</taxon>
    </lineage>
</organism>
<feature type="domain" description="DUF1989" evidence="1">
    <location>
        <begin position="13"/>
        <end position="183"/>
    </location>
</feature>
<reference evidence="3 5" key="3">
    <citation type="submission" date="2019-07" db="EMBL/GenBank/DDBJ databases">
        <title>Active sludge and wastewater microbial communities from Klosterneuburg, Austria.</title>
        <authorList>
            <person name="Wagner M."/>
        </authorList>
    </citation>
    <scope>NUCLEOTIDE SEQUENCE [LARGE SCALE GENOMIC DNA]</scope>
    <source>
        <strain evidence="3 5">Nm2</strain>
    </source>
</reference>
<dbReference type="InterPro" id="IPR018959">
    <property type="entry name" value="DUF1989"/>
</dbReference>
<reference evidence="2 4" key="2">
    <citation type="journal article" date="2016" name="Genome Announc.">
        <title>Genome Sequence of Nitrosomonas communis Strain Nm2, a Mesophilic Ammonia-Oxidizing Bacterium Isolated from Mediterranean Soil.</title>
        <authorList>
            <person name="Kozlowski J.A."/>
            <person name="Kits K.D."/>
            <person name="Stein L.Y."/>
        </authorList>
    </citation>
    <scope>NUCLEOTIDE SEQUENCE [LARGE SCALE GENOMIC DNA]</scope>
    <source>
        <strain evidence="2 4">Nm2</strain>
    </source>
</reference>
<evidence type="ECO:0000313" key="4">
    <source>
        <dbReference type="Proteomes" id="UP000034156"/>
    </source>
</evidence>
<dbReference type="EMBL" id="VNHT01000011">
    <property type="protein sequence ID" value="TYP91113.1"/>
    <property type="molecule type" value="Genomic_DNA"/>
</dbReference>
<evidence type="ECO:0000313" key="3">
    <source>
        <dbReference type="EMBL" id="TYP91113.1"/>
    </source>
</evidence>
<dbReference type="OrthoDB" id="5298498at2"/>
<gene>
    <name evidence="2" type="ORF">AAW31_10990</name>
    <name evidence="3" type="ORF">BCL69_101118</name>
</gene>
<dbReference type="KEGG" id="nco:AAW31_10990"/>
<dbReference type="PATRIC" id="fig|44574.3.peg.2683"/>
<dbReference type="RefSeq" id="WP_046850258.1">
    <property type="nucleotide sequence ID" value="NZ_CP011451.1"/>
</dbReference>
<dbReference type="InterPro" id="IPR017792">
    <property type="entry name" value="UAAP1"/>
</dbReference>
<keyword evidence="4" id="KW-1185">Reference proteome</keyword>
<dbReference type="EMBL" id="CP011451">
    <property type="protein sequence ID" value="AKH38200.1"/>
    <property type="molecule type" value="Genomic_DNA"/>
</dbReference>
<dbReference type="Proteomes" id="UP000324176">
    <property type="component" value="Unassembled WGS sequence"/>
</dbReference>
<evidence type="ECO:0000313" key="2">
    <source>
        <dbReference type="EMBL" id="AKH38200.1"/>
    </source>
</evidence>
<reference evidence="4" key="1">
    <citation type="submission" date="2015-05" db="EMBL/GenBank/DDBJ databases">
        <title>Draft genome of Nitrosomonas communis strain Nm2.</title>
        <authorList>
            <person name="Kozlowski J.A."/>
            <person name="Kits K.D."/>
            <person name="Stein L.Y."/>
        </authorList>
    </citation>
    <scope>NUCLEOTIDE SEQUENCE [LARGE SCALE GENOMIC DNA]</scope>
    <source>
        <strain evidence="4">Nm2</strain>
    </source>
</reference>